<feature type="domain" description="NADPH-dependent FMN reductase-like" evidence="1">
    <location>
        <begin position="15"/>
        <end position="151"/>
    </location>
</feature>
<dbReference type="Pfam" id="PF03358">
    <property type="entry name" value="FMN_red"/>
    <property type="match status" value="1"/>
</dbReference>
<evidence type="ECO:0000313" key="3">
    <source>
        <dbReference type="Proteomes" id="UP000469185"/>
    </source>
</evidence>
<dbReference type="RefSeq" id="WP_163818033.1">
    <property type="nucleotide sequence ID" value="NZ_JAAGOB010000004.1"/>
</dbReference>
<protein>
    <submittedName>
        <fullName evidence="2">NAD(P)H-dependent oxidoreductase</fullName>
    </submittedName>
</protein>
<proteinExistence type="predicted"/>
<dbReference type="GO" id="GO:0005829">
    <property type="term" value="C:cytosol"/>
    <property type="evidence" value="ECO:0007669"/>
    <property type="project" value="TreeGrafter"/>
</dbReference>
<keyword evidence="3" id="KW-1185">Reference proteome</keyword>
<dbReference type="EMBL" id="JAAGOB010000004">
    <property type="protein sequence ID" value="NED95341.1"/>
    <property type="molecule type" value="Genomic_DNA"/>
</dbReference>
<dbReference type="PANTHER" id="PTHR30543:SF21">
    <property type="entry name" value="NAD(P)H-DEPENDENT FMN REDUCTASE LOT6"/>
    <property type="match status" value="1"/>
</dbReference>
<evidence type="ECO:0000259" key="1">
    <source>
        <dbReference type="Pfam" id="PF03358"/>
    </source>
</evidence>
<dbReference type="Proteomes" id="UP000469185">
    <property type="component" value="Unassembled WGS sequence"/>
</dbReference>
<accession>A0A6N9YJV7</accession>
<dbReference type="InterPro" id="IPR029039">
    <property type="entry name" value="Flavoprotein-like_sf"/>
</dbReference>
<organism evidence="2 3">
    <name type="scientific">Phytoactinopolyspora alkaliphila</name>
    <dbReference type="NCBI Taxonomy" id="1783498"/>
    <lineage>
        <taxon>Bacteria</taxon>
        <taxon>Bacillati</taxon>
        <taxon>Actinomycetota</taxon>
        <taxon>Actinomycetes</taxon>
        <taxon>Jiangellales</taxon>
        <taxon>Jiangellaceae</taxon>
        <taxon>Phytoactinopolyspora</taxon>
    </lineage>
</organism>
<gene>
    <name evidence="2" type="ORF">G1H11_08430</name>
</gene>
<dbReference type="AlphaFoldDB" id="A0A6N9YJV7"/>
<comment type="caution">
    <text evidence="2">The sequence shown here is derived from an EMBL/GenBank/DDBJ whole genome shotgun (WGS) entry which is preliminary data.</text>
</comment>
<dbReference type="PANTHER" id="PTHR30543">
    <property type="entry name" value="CHROMATE REDUCTASE"/>
    <property type="match status" value="1"/>
</dbReference>
<dbReference type="GO" id="GO:0010181">
    <property type="term" value="F:FMN binding"/>
    <property type="evidence" value="ECO:0007669"/>
    <property type="project" value="TreeGrafter"/>
</dbReference>
<reference evidence="2 3" key="1">
    <citation type="submission" date="2020-02" db="EMBL/GenBank/DDBJ databases">
        <authorList>
            <person name="Li X.-J."/>
            <person name="Feng X.-M."/>
        </authorList>
    </citation>
    <scope>NUCLEOTIDE SEQUENCE [LARGE SCALE GENOMIC DNA]</scope>
    <source>
        <strain evidence="2 3">CGMCC 4.7225</strain>
    </source>
</reference>
<dbReference type="Gene3D" id="3.40.50.360">
    <property type="match status" value="1"/>
</dbReference>
<evidence type="ECO:0000313" key="2">
    <source>
        <dbReference type="EMBL" id="NED95341.1"/>
    </source>
</evidence>
<dbReference type="GO" id="GO:0016491">
    <property type="term" value="F:oxidoreductase activity"/>
    <property type="evidence" value="ECO:0007669"/>
    <property type="project" value="InterPro"/>
</dbReference>
<dbReference type="InterPro" id="IPR005025">
    <property type="entry name" value="FMN_Rdtase-like_dom"/>
</dbReference>
<sequence length="197" mass="21819">MTGTTSSPTARIPLRTAVIVGSTREGRTGESIARWFAGRAAQDERLTVDLVDLARYDLPRRLPRRPTLPMRELTATIDRAEAFVLVTPEYNHGYPASLKQAIDVGCDEWFAKPVGFVAYGTGGHGTRAVEQLRLVFAALHVVTVPDVVSFDLADGTLHDGRPRDGERTDVAVRRMLRQLTWWAEALREAHAARPYVA</sequence>
<dbReference type="SUPFAM" id="SSF52218">
    <property type="entry name" value="Flavoproteins"/>
    <property type="match status" value="1"/>
</dbReference>
<name>A0A6N9YJV7_9ACTN</name>
<dbReference type="InterPro" id="IPR050712">
    <property type="entry name" value="NAD(P)H-dep_reductase"/>
</dbReference>